<keyword evidence="1" id="KW-0812">Transmembrane</keyword>
<keyword evidence="1" id="KW-1133">Transmembrane helix</keyword>
<evidence type="ECO:0000313" key="2">
    <source>
        <dbReference type="Proteomes" id="UP000887574"/>
    </source>
</evidence>
<keyword evidence="1" id="KW-0472">Membrane</keyword>
<dbReference type="AlphaFoldDB" id="A0A915DHM0"/>
<sequence length="134" mass="14732">MGPETGPVSVLFLNSQCISAAFSYTDGCPNFFQWSDGIFYVKDGRKMSTRCECGILLAISISSIIVAGLLILVLIYICLKCEGGQANCYYPASSVSGELKQGPKPVPIQCFQCMLWRKICWQCLQQAASRGRWG</sequence>
<organism evidence="2 3">
    <name type="scientific">Ditylenchus dipsaci</name>
    <dbReference type="NCBI Taxonomy" id="166011"/>
    <lineage>
        <taxon>Eukaryota</taxon>
        <taxon>Metazoa</taxon>
        <taxon>Ecdysozoa</taxon>
        <taxon>Nematoda</taxon>
        <taxon>Chromadorea</taxon>
        <taxon>Rhabditida</taxon>
        <taxon>Tylenchina</taxon>
        <taxon>Tylenchomorpha</taxon>
        <taxon>Sphaerularioidea</taxon>
        <taxon>Anguinidae</taxon>
        <taxon>Anguininae</taxon>
        <taxon>Ditylenchus</taxon>
    </lineage>
</organism>
<reference evidence="3" key="1">
    <citation type="submission" date="2022-11" db="UniProtKB">
        <authorList>
            <consortium name="WormBaseParasite"/>
        </authorList>
    </citation>
    <scope>IDENTIFICATION</scope>
</reference>
<keyword evidence="2" id="KW-1185">Reference proteome</keyword>
<proteinExistence type="predicted"/>
<feature type="transmembrane region" description="Helical" evidence="1">
    <location>
        <begin position="55"/>
        <end position="77"/>
    </location>
</feature>
<dbReference type="Proteomes" id="UP000887574">
    <property type="component" value="Unplaced"/>
</dbReference>
<name>A0A915DHM0_9BILA</name>
<dbReference type="WBParaSite" id="jg19353">
    <property type="protein sequence ID" value="jg19353"/>
    <property type="gene ID" value="jg19353"/>
</dbReference>
<accession>A0A915DHM0</accession>
<evidence type="ECO:0000256" key="1">
    <source>
        <dbReference type="SAM" id="Phobius"/>
    </source>
</evidence>
<evidence type="ECO:0000313" key="3">
    <source>
        <dbReference type="WBParaSite" id="jg19353"/>
    </source>
</evidence>
<protein>
    <submittedName>
        <fullName evidence="3">Uncharacterized protein</fullName>
    </submittedName>
</protein>